<dbReference type="PROSITE" id="PS51186">
    <property type="entry name" value="GNAT"/>
    <property type="match status" value="1"/>
</dbReference>
<proteinExistence type="predicted"/>
<dbReference type="SUPFAM" id="SSF55729">
    <property type="entry name" value="Acyl-CoA N-acyltransferases (Nat)"/>
    <property type="match status" value="1"/>
</dbReference>
<evidence type="ECO:0000259" key="1">
    <source>
        <dbReference type="PROSITE" id="PS51186"/>
    </source>
</evidence>
<dbReference type="AlphaFoldDB" id="A0A2N9JHD5"/>
<gene>
    <name evidence="2" type="ORF">MPLG2_1891</name>
</gene>
<dbReference type="Proteomes" id="UP000238164">
    <property type="component" value="Chromosome 1"/>
</dbReference>
<dbReference type="InterPro" id="IPR016181">
    <property type="entry name" value="Acyl_CoA_acyltransferase"/>
</dbReference>
<evidence type="ECO:0000313" key="3">
    <source>
        <dbReference type="Proteomes" id="UP000238164"/>
    </source>
</evidence>
<evidence type="ECO:0000313" key="2">
    <source>
        <dbReference type="EMBL" id="SPD86921.1"/>
    </source>
</evidence>
<keyword evidence="3" id="KW-1185">Reference proteome</keyword>
<dbReference type="KEGG" id="mgg:MPLG2_1891"/>
<keyword evidence="2" id="KW-0808">Transferase</keyword>
<dbReference type="InterPro" id="IPR027365">
    <property type="entry name" value="GNAT_acetyltra_YdfB-like"/>
</dbReference>
<protein>
    <submittedName>
        <fullName evidence="2">Acetyltransferase</fullName>
    </submittedName>
</protein>
<feature type="domain" description="N-acetyltransferase" evidence="1">
    <location>
        <begin position="94"/>
        <end position="232"/>
    </location>
</feature>
<name>A0A2N9JHD5_9ACTN</name>
<dbReference type="EMBL" id="LT985188">
    <property type="protein sequence ID" value="SPD86921.1"/>
    <property type="molecule type" value="Genomic_DNA"/>
</dbReference>
<reference evidence="2 3" key="1">
    <citation type="submission" date="2018-02" db="EMBL/GenBank/DDBJ databases">
        <authorList>
            <person name="Cohen D.B."/>
            <person name="Kent A.D."/>
        </authorList>
    </citation>
    <scope>NUCLEOTIDE SEQUENCE [LARGE SCALE GENOMIC DNA]</scope>
    <source>
        <strain evidence="2">1</strain>
    </source>
</reference>
<accession>A0A2N9JHD5</accession>
<dbReference type="GO" id="GO:0016747">
    <property type="term" value="F:acyltransferase activity, transferring groups other than amino-acyl groups"/>
    <property type="evidence" value="ECO:0007669"/>
    <property type="project" value="InterPro"/>
</dbReference>
<sequence length="232" mass="24363">MARRAWANRLGTSPDVFEHDGLVMLARPWDSVVVVELGRCCVVAGPVTVIDGPAHVDRRVMGDADSLAALLGGPPTARAIGTADLWFTGIPVGADLGDTTEATDADLATLRADCSPAEFDESGLAELSRRWVSRTAAGAVAASAGYAPWAHTLAHVGVLSAPPHRGQGHAYRAAARAVDEALAEGLIAQWRCRVGNDASARLAQRLGFTWAGRQTAVRLRQAERRDPGSSLG</sequence>
<dbReference type="Gene3D" id="3.40.630.30">
    <property type="match status" value="1"/>
</dbReference>
<dbReference type="InterPro" id="IPR000182">
    <property type="entry name" value="GNAT_dom"/>
</dbReference>
<organism evidence="2 3">
    <name type="scientific">Micropruina glycogenica</name>
    <dbReference type="NCBI Taxonomy" id="75385"/>
    <lineage>
        <taxon>Bacteria</taxon>
        <taxon>Bacillati</taxon>
        <taxon>Actinomycetota</taxon>
        <taxon>Actinomycetes</taxon>
        <taxon>Propionibacteriales</taxon>
        <taxon>Nocardioidaceae</taxon>
        <taxon>Micropruina</taxon>
    </lineage>
</organism>
<dbReference type="Pfam" id="PF12746">
    <property type="entry name" value="GNAT_acetyltran"/>
    <property type="match status" value="1"/>
</dbReference>